<gene>
    <name evidence="1" type="ORF">RUMLAC_00568</name>
</gene>
<reference evidence="1 2" key="2">
    <citation type="submission" date="2008-08" db="EMBL/GenBank/DDBJ databases">
        <authorList>
            <person name="Fulton L."/>
            <person name="Clifton S."/>
            <person name="Fulton B."/>
            <person name="Xu J."/>
            <person name="Minx P."/>
            <person name="Pepin K.H."/>
            <person name="Johnson M."/>
            <person name="Bhonagiri V."/>
            <person name="Nash W.E."/>
            <person name="Mardis E.R."/>
            <person name="Wilson R.K."/>
        </authorList>
    </citation>
    <scope>NUCLEOTIDE SEQUENCE [LARGE SCALE GENOMIC DNA]</scope>
    <source>
        <strain evidence="1 2">ATCC 29176</strain>
    </source>
</reference>
<dbReference type="HOGENOM" id="CLU_031404_2_1_9"/>
<dbReference type="CDD" id="cd01301">
    <property type="entry name" value="rDP_like"/>
    <property type="match status" value="1"/>
</dbReference>
<dbReference type="Gene3D" id="3.20.20.140">
    <property type="entry name" value="Metal-dependent hydrolases"/>
    <property type="match status" value="1"/>
</dbReference>
<dbReference type="AlphaFoldDB" id="B5CM93"/>
<dbReference type="SUPFAM" id="SSF51556">
    <property type="entry name" value="Metallo-dependent hydrolases"/>
    <property type="match status" value="1"/>
</dbReference>
<evidence type="ECO:0000313" key="2">
    <source>
        <dbReference type="Proteomes" id="UP000003254"/>
    </source>
</evidence>
<dbReference type="InterPro" id="IPR032466">
    <property type="entry name" value="Metal_Hydrolase"/>
</dbReference>
<organism evidence="1 2">
    <name type="scientific">[Ruminococcus] lactaris ATCC 29176</name>
    <dbReference type="NCBI Taxonomy" id="471875"/>
    <lineage>
        <taxon>Bacteria</taxon>
        <taxon>Bacillati</taxon>
        <taxon>Bacillota</taxon>
        <taxon>Clostridia</taxon>
        <taxon>Lachnospirales</taxon>
        <taxon>Lachnospiraceae</taxon>
        <taxon>Mediterraneibacter</taxon>
    </lineage>
</organism>
<protein>
    <submittedName>
        <fullName evidence="1">Renal dipeptidase family protein</fullName>
    </submittedName>
</protein>
<sequence length="341" mass="38489">MIEYERNEKNIHRTEVSVMKWMDMHCDTVSELFRKRSEGTLWKNKLCVDIERLKKSDSVAQFFACYVNAAEYPGWEEAFDAAEKLIQSVHEEEAKEFCVAGSGAELEAAEQAKKYAGILTVEEGGVLNGKAERVEQLYEQGVRLLTLTWNYENCIGSPNSRDTEVMQRGLKPFGIEVVRRMNELGMLVDVSHLSDGGFWDCIRYSTDPIVASHSNCRELCRHPRNLTDEMLRAVGEKGGVVGLNFYSAFLTEKKERAGLEMLAEHAKRMIRMAGEDAVALGTDFDGFERKDLPEKLEGAERIELVWDAFQKAGITSRQTEKIAYGNLFRVIEAGCGKTSVS</sequence>
<keyword evidence="2" id="KW-1185">Reference proteome</keyword>
<accession>B5CM93</accession>
<dbReference type="PROSITE" id="PS51365">
    <property type="entry name" value="RENAL_DIPEPTIDASE_2"/>
    <property type="match status" value="1"/>
</dbReference>
<dbReference type="PANTHER" id="PTHR10443">
    <property type="entry name" value="MICROSOMAL DIPEPTIDASE"/>
    <property type="match status" value="1"/>
</dbReference>
<proteinExistence type="predicted"/>
<dbReference type="eggNOG" id="COG2355">
    <property type="taxonomic scope" value="Bacteria"/>
</dbReference>
<dbReference type="GO" id="GO:0070573">
    <property type="term" value="F:metallodipeptidase activity"/>
    <property type="evidence" value="ECO:0007669"/>
    <property type="project" value="InterPro"/>
</dbReference>
<dbReference type="Proteomes" id="UP000003254">
    <property type="component" value="Unassembled WGS sequence"/>
</dbReference>
<dbReference type="Pfam" id="PF01244">
    <property type="entry name" value="Peptidase_M19"/>
    <property type="match status" value="1"/>
</dbReference>
<name>B5CM93_9FIRM</name>
<dbReference type="PANTHER" id="PTHR10443:SF12">
    <property type="entry name" value="DIPEPTIDASE"/>
    <property type="match status" value="1"/>
</dbReference>
<comment type="caution">
    <text evidence="1">The sequence shown here is derived from an EMBL/GenBank/DDBJ whole genome shotgun (WGS) entry which is preliminary data.</text>
</comment>
<evidence type="ECO:0000313" key="1">
    <source>
        <dbReference type="EMBL" id="EDY33603.1"/>
    </source>
</evidence>
<reference evidence="1 2" key="1">
    <citation type="submission" date="2008-08" db="EMBL/GenBank/DDBJ databases">
        <title>Draft genome sequence of Ruminococcus lactaris ATCC 29176.</title>
        <authorList>
            <person name="Sudarsanam P."/>
            <person name="Ley R."/>
            <person name="Guruge J."/>
            <person name="Turnbaugh P.J."/>
            <person name="Mahowald M."/>
            <person name="Liep D."/>
            <person name="Gordon J."/>
        </authorList>
    </citation>
    <scope>NUCLEOTIDE SEQUENCE [LARGE SCALE GENOMIC DNA]</scope>
    <source>
        <strain evidence="1 2">ATCC 29176</strain>
    </source>
</reference>
<dbReference type="InterPro" id="IPR008257">
    <property type="entry name" value="Pept_M19"/>
</dbReference>
<dbReference type="GO" id="GO:0006508">
    <property type="term" value="P:proteolysis"/>
    <property type="evidence" value="ECO:0007669"/>
    <property type="project" value="InterPro"/>
</dbReference>
<dbReference type="EMBL" id="ABOU02000018">
    <property type="protein sequence ID" value="EDY33603.1"/>
    <property type="molecule type" value="Genomic_DNA"/>
</dbReference>